<dbReference type="GO" id="GO:0005829">
    <property type="term" value="C:cytosol"/>
    <property type="evidence" value="ECO:0007669"/>
    <property type="project" value="TreeGrafter"/>
</dbReference>
<keyword evidence="2" id="KW-0805">Transcription regulation</keyword>
<evidence type="ECO:0000256" key="3">
    <source>
        <dbReference type="ARBA" id="ARBA00023125"/>
    </source>
</evidence>
<evidence type="ECO:0000256" key="1">
    <source>
        <dbReference type="ARBA" id="ARBA00009437"/>
    </source>
</evidence>
<reference evidence="6 7" key="1">
    <citation type="submission" date="2018-03" db="EMBL/GenBank/DDBJ databases">
        <title>Lachnoclostridium SNUG30386 gen.nov., sp.nov., isolated from human faeces.</title>
        <authorList>
            <person name="Seo B."/>
            <person name="Jeon K."/>
            <person name="Ko G."/>
        </authorList>
    </citation>
    <scope>NUCLEOTIDE SEQUENCE [LARGE SCALE GENOMIC DNA]</scope>
    <source>
        <strain evidence="6 7">SNUG30386</strain>
    </source>
</reference>
<accession>A0A2T3FQD7</accession>
<proteinExistence type="inferred from homology"/>
<dbReference type="GO" id="GO:0003700">
    <property type="term" value="F:DNA-binding transcription factor activity"/>
    <property type="evidence" value="ECO:0007669"/>
    <property type="project" value="InterPro"/>
</dbReference>
<dbReference type="Proteomes" id="UP000241048">
    <property type="component" value="Unassembled WGS sequence"/>
</dbReference>
<protein>
    <recommendedName>
        <fullName evidence="5">HTH lysR-type domain-containing protein</fullName>
    </recommendedName>
</protein>
<dbReference type="Gene3D" id="3.40.190.290">
    <property type="match status" value="1"/>
</dbReference>
<name>A0A2T3FQD7_9CLOT</name>
<evidence type="ECO:0000259" key="5">
    <source>
        <dbReference type="PROSITE" id="PS50931"/>
    </source>
</evidence>
<dbReference type="AlphaFoldDB" id="A0A2T3FQD7"/>
<feature type="domain" description="HTH lysR-type" evidence="5">
    <location>
        <begin position="42"/>
        <end position="99"/>
    </location>
</feature>
<dbReference type="GO" id="GO:0003677">
    <property type="term" value="F:DNA binding"/>
    <property type="evidence" value="ECO:0007669"/>
    <property type="project" value="UniProtKB-KW"/>
</dbReference>
<dbReference type="SUPFAM" id="SSF53850">
    <property type="entry name" value="Periplasmic binding protein-like II"/>
    <property type="match status" value="1"/>
</dbReference>
<organism evidence="6 7">
    <name type="scientific">Clostridium fessum</name>
    <dbReference type="NCBI Taxonomy" id="2126740"/>
    <lineage>
        <taxon>Bacteria</taxon>
        <taxon>Bacillati</taxon>
        <taxon>Bacillota</taxon>
        <taxon>Clostridia</taxon>
        <taxon>Eubacteriales</taxon>
        <taxon>Clostridiaceae</taxon>
        <taxon>Clostridium</taxon>
    </lineage>
</organism>
<dbReference type="PROSITE" id="PS50931">
    <property type="entry name" value="HTH_LYSR"/>
    <property type="match status" value="1"/>
</dbReference>
<dbReference type="Pfam" id="PF03466">
    <property type="entry name" value="LysR_substrate"/>
    <property type="match status" value="1"/>
</dbReference>
<dbReference type="FunFam" id="1.10.10.10:FF:000001">
    <property type="entry name" value="LysR family transcriptional regulator"/>
    <property type="match status" value="1"/>
</dbReference>
<comment type="similarity">
    <text evidence="1">Belongs to the LysR transcriptional regulatory family.</text>
</comment>
<dbReference type="InterPro" id="IPR000847">
    <property type="entry name" value="LysR_HTH_N"/>
</dbReference>
<keyword evidence="3" id="KW-0238">DNA-binding</keyword>
<evidence type="ECO:0000256" key="2">
    <source>
        <dbReference type="ARBA" id="ARBA00023015"/>
    </source>
</evidence>
<evidence type="ECO:0000256" key="4">
    <source>
        <dbReference type="ARBA" id="ARBA00023163"/>
    </source>
</evidence>
<dbReference type="InterPro" id="IPR005119">
    <property type="entry name" value="LysR_subst-bd"/>
</dbReference>
<gene>
    <name evidence="6" type="ORF">C7U56_06120</name>
</gene>
<dbReference type="InterPro" id="IPR036388">
    <property type="entry name" value="WH-like_DNA-bd_sf"/>
</dbReference>
<evidence type="ECO:0000313" key="6">
    <source>
        <dbReference type="EMBL" id="PST37485.1"/>
    </source>
</evidence>
<keyword evidence="4" id="KW-0804">Transcription</keyword>
<dbReference type="Gene3D" id="1.10.10.10">
    <property type="entry name" value="Winged helix-like DNA-binding domain superfamily/Winged helix DNA-binding domain"/>
    <property type="match status" value="1"/>
</dbReference>
<dbReference type="Pfam" id="PF00126">
    <property type="entry name" value="HTH_1"/>
    <property type="match status" value="1"/>
</dbReference>
<keyword evidence="7" id="KW-1185">Reference proteome</keyword>
<dbReference type="InterPro" id="IPR050950">
    <property type="entry name" value="HTH-type_LysR_regulators"/>
</dbReference>
<comment type="caution">
    <text evidence="6">The sequence shown here is derived from an EMBL/GenBank/DDBJ whole genome shotgun (WGS) entry which is preliminary data.</text>
</comment>
<evidence type="ECO:0000313" key="7">
    <source>
        <dbReference type="Proteomes" id="UP000241048"/>
    </source>
</evidence>
<dbReference type="SUPFAM" id="SSF46785">
    <property type="entry name" value="Winged helix' DNA-binding domain"/>
    <property type="match status" value="1"/>
</dbReference>
<dbReference type="PANTHER" id="PTHR30419">
    <property type="entry name" value="HTH-TYPE TRANSCRIPTIONAL REGULATOR YBHD"/>
    <property type="match status" value="1"/>
</dbReference>
<dbReference type="PANTHER" id="PTHR30419:SF28">
    <property type="entry name" value="HTH-TYPE TRANSCRIPTIONAL REGULATOR BSDA"/>
    <property type="match status" value="1"/>
</dbReference>
<dbReference type="InterPro" id="IPR036390">
    <property type="entry name" value="WH_DNA-bd_sf"/>
</dbReference>
<sequence length="335" mass="37727">MNQIRILHNSYKSSHPPLVSVSSVHFMNQTERLLRKWREYFLDLKDMRLFLAIAEENNLTRAAQKNGYTQSAASHMLRNIETELGFSLFSRSQRGLALTRNGEALLSPIRRTLAAAEYFDQTAASIRGVQTGHIRIGAYLSASVQWLPPALKKFLTDYPDMTVEVLEGCSQEIEGWLENSSIDFGIVGPHPDGKMDWLPLKKEPYLAVCANDSPYAEYERFDLKDLPKVSYIEEKGENDLLRQFQQLGITPPKPSFTSQNTYSMLAMVSHNLGVCILPELVVRDISKNVVRLPLNPPMERVLGVRIPSAKKASPAASLLIAQLQRTVFELEGPLL</sequence>
<dbReference type="EMBL" id="PYLO01000002">
    <property type="protein sequence ID" value="PST37485.1"/>
    <property type="molecule type" value="Genomic_DNA"/>
</dbReference>
<dbReference type="CDD" id="cd05466">
    <property type="entry name" value="PBP2_LTTR_substrate"/>
    <property type="match status" value="1"/>
</dbReference>